<keyword evidence="2" id="KW-0012">Acyltransferase</keyword>
<dbReference type="InterPro" id="IPR052729">
    <property type="entry name" value="Acyl/Acetyltrans_Enzymes"/>
</dbReference>
<dbReference type="PANTHER" id="PTHR47237">
    <property type="entry name" value="SLL0310 PROTEIN"/>
    <property type="match status" value="1"/>
</dbReference>
<dbReference type="InterPro" id="IPR000182">
    <property type="entry name" value="GNAT_dom"/>
</dbReference>
<dbReference type="Gene3D" id="3.40.630.30">
    <property type="match status" value="1"/>
</dbReference>
<dbReference type="EMBL" id="CP080096">
    <property type="protein sequence ID" value="QYD73611.1"/>
    <property type="molecule type" value="Genomic_DNA"/>
</dbReference>
<dbReference type="PROSITE" id="PS51186">
    <property type="entry name" value="GNAT"/>
    <property type="match status" value="1"/>
</dbReference>
<dbReference type="Gene3D" id="3.40.630.90">
    <property type="match status" value="1"/>
</dbReference>
<dbReference type="Proteomes" id="UP000826462">
    <property type="component" value="Chromosome 2"/>
</dbReference>
<organism evidence="2 3">
    <name type="scientific">Paraburkholderia edwinii</name>
    <dbReference type="NCBI Taxonomy" id="2861782"/>
    <lineage>
        <taxon>Bacteria</taxon>
        <taxon>Pseudomonadati</taxon>
        <taxon>Pseudomonadota</taxon>
        <taxon>Betaproteobacteria</taxon>
        <taxon>Burkholderiales</taxon>
        <taxon>Burkholderiaceae</taxon>
        <taxon>Paraburkholderia</taxon>
    </lineage>
</organism>
<proteinExistence type="predicted"/>
<name>A0ABX8UXB2_9BURK</name>
<keyword evidence="2" id="KW-0808">Transferase</keyword>
<dbReference type="Pfam" id="PF18014">
    <property type="entry name" value="Acetyltransf_18"/>
    <property type="match status" value="1"/>
</dbReference>
<protein>
    <submittedName>
        <fullName evidence="2">GNAT family N-acetyltransferase</fullName>
        <ecNumber evidence="2">2.3.1.-</ecNumber>
    </submittedName>
</protein>
<sequence length="289" mass="31863">MSAAIDTSDDFTVRSMRSDEVEHAIQWAQQEGWNPGLHDAACFRAADPDGFFIGTLQDEPVGSISAVRYGEHFGFIGLYIVKPEFRGKGFGFRIWRHAMAYLAGRNIGLDGVVAQQDNYRKSGFQLAHRNVRFQGIARPRRAQSKIMAIKNLGELPFEQLMSYDRACFAAPRERFLADWTAQPDATAIAAVHDGEIRGYGVLRKCCNGHKVGPLFADDAHTAEALFDDLIARHEGATFVLDVPEPNAAAAALAQQYGMTSVFETARMYTKAAPAIPLSRVFGITTFELG</sequence>
<evidence type="ECO:0000313" key="2">
    <source>
        <dbReference type="EMBL" id="QYD73611.1"/>
    </source>
</evidence>
<dbReference type="PANTHER" id="PTHR47237:SF1">
    <property type="entry name" value="SLL0310 PROTEIN"/>
    <property type="match status" value="1"/>
</dbReference>
<dbReference type="SUPFAM" id="SSF55729">
    <property type="entry name" value="Acyl-CoA N-acyltransferases (Nat)"/>
    <property type="match status" value="1"/>
</dbReference>
<dbReference type="InterPro" id="IPR016181">
    <property type="entry name" value="Acyl_CoA_acyltransferase"/>
</dbReference>
<dbReference type="Pfam" id="PF00583">
    <property type="entry name" value="Acetyltransf_1"/>
    <property type="match status" value="1"/>
</dbReference>
<gene>
    <name evidence="2" type="ORF">KZJ38_28805</name>
</gene>
<dbReference type="RefSeq" id="WP_219803466.1">
    <property type="nucleotide sequence ID" value="NZ_CP080096.1"/>
</dbReference>
<keyword evidence="3" id="KW-1185">Reference proteome</keyword>
<evidence type="ECO:0000259" key="1">
    <source>
        <dbReference type="PROSITE" id="PS51186"/>
    </source>
</evidence>
<reference evidence="2 3" key="1">
    <citation type="submission" date="2021-07" db="EMBL/GenBank/DDBJ databases">
        <title>Paraburkholderia edwinii protects Aspergillus sp. from phenazines by acting as a toxin sponge.</title>
        <authorList>
            <person name="Dahlstrom K.M."/>
            <person name="Newman D.K."/>
        </authorList>
    </citation>
    <scope>NUCLEOTIDE SEQUENCE [LARGE SCALE GENOMIC DNA]</scope>
    <source>
        <strain evidence="2 3">Pe01</strain>
    </source>
</reference>
<dbReference type="EC" id="2.3.1.-" evidence="2"/>
<feature type="domain" description="N-acetyltransferase" evidence="1">
    <location>
        <begin position="11"/>
        <end position="152"/>
    </location>
</feature>
<accession>A0ABX8UXB2</accession>
<evidence type="ECO:0000313" key="3">
    <source>
        <dbReference type="Proteomes" id="UP000826462"/>
    </source>
</evidence>
<dbReference type="CDD" id="cd04301">
    <property type="entry name" value="NAT_SF"/>
    <property type="match status" value="1"/>
</dbReference>
<dbReference type="InterPro" id="IPR041496">
    <property type="entry name" value="YitH/HolE_GNAT"/>
</dbReference>
<dbReference type="GO" id="GO:0016746">
    <property type="term" value="F:acyltransferase activity"/>
    <property type="evidence" value="ECO:0007669"/>
    <property type="project" value="UniProtKB-KW"/>
</dbReference>